<keyword evidence="13 18" id="KW-0472">Membrane</keyword>
<dbReference type="PROSITE" id="PS51450">
    <property type="entry name" value="LRR"/>
    <property type="match status" value="1"/>
</dbReference>
<keyword evidence="8 18" id="KW-0812">Transmembrane</keyword>
<keyword evidence="4" id="KW-1003">Cell membrane</keyword>
<dbReference type="InterPro" id="IPR051502">
    <property type="entry name" value="RLP_Defense_Trigger"/>
</dbReference>
<feature type="domain" description="Leucine-rich repeat-containing N-terminal plant-type" evidence="19">
    <location>
        <begin position="102"/>
        <end position="139"/>
    </location>
</feature>
<keyword evidence="11" id="KW-0418">Kinase</keyword>
<accession>A0A0E0H6M7</accession>
<organism evidence="20">
    <name type="scientific">Oryza nivara</name>
    <name type="common">Indian wild rice</name>
    <name type="synonym">Oryza sativa f. spontanea</name>
    <dbReference type="NCBI Taxonomy" id="4536"/>
    <lineage>
        <taxon>Eukaryota</taxon>
        <taxon>Viridiplantae</taxon>
        <taxon>Streptophyta</taxon>
        <taxon>Embryophyta</taxon>
        <taxon>Tracheophyta</taxon>
        <taxon>Spermatophyta</taxon>
        <taxon>Magnoliopsida</taxon>
        <taxon>Liliopsida</taxon>
        <taxon>Poales</taxon>
        <taxon>Poaceae</taxon>
        <taxon>BOP clade</taxon>
        <taxon>Oryzoideae</taxon>
        <taxon>Oryzeae</taxon>
        <taxon>Oryzinae</taxon>
        <taxon>Oryza</taxon>
    </lineage>
</organism>
<dbReference type="PANTHER" id="PTHR48062:SF56">
    <property type="entry name" value="OS04G0647900 PROTEIN"/>
    <property type="match status" value="1"/>
</dbReference>
<dbReference type="InterPro" id="IPR001611">
    <property type="entry name" value="Leu-rich_rpt"/>
</dbReference>
<dbReference type="Gramene" id="ONIVA04G25850.1">
    <property type="protein sequence ID" value="ONIVA04G25850.1"/>
    <property type="gene ID" value="ONIVA04G25850"/>
</dbReference>
<evidence type="ECO:0000313" key="21">
    <source>
        <dbReference type="Proteomes" id="UP000006591"/>
    </source>
</evidence>
<dbReference type="GO" id="GO:0004674">
    <property type="term" value="F:protein serine/threonine kinase activity"/>
    <property type="evidence" value="ECO:0007669"/>
    <property type="project" value="UniProtKB-KW"/>
</dbReference>
<dbReference type="SMART" id="SM00369">
    <property type="entry name" value="LRR_TYP"/>
    <property type="match status" value="11"/>
</dbReference>
<evidence type="ECO:0000256" key="5">
    <source>
        <dbReference type="ARBA" id="ARBA00022527"/>
    </source>
</evidence>
<evidence type="ECO:0000256" key="12">
    <source>
        <dbReference type="ARBA" id="ARBA00022989"/>
    </source>
</evidence>
<feature type="transmembrane region" description="Helical" evidence="18">
    <location>
        <begin position="1044"/>
        <end position="1066"/>
    </location>
</feature>
<evidence type="ECO:0000256" key="14">
    <source>
        <dbReference type="ARBA" id="ARBA00023170"/>
    </source>
</evidence>
<evidence type="ECO:0000256" key="15">
    <source>
        <dbReference type="ARBA" id="ARBA00023180"/>
    </source>
</evidence>
<keyword evidence="21" id="KW-1185">Reference proteome</keyword>
<evidence type="ECO:0000256" key="18">
    <source>
        <dbReference type="SAM" id="Phobius"/>
    </source>
</evidence>
<dbReference type="Pfam" id="PF00560">
    <property type="entry name" value="LRR_1"/>
    <property type="match status" value="12"/>
</dbReference>
<proteinExistence type="inferred from homology"/>
<dbReference type="EC" id="2.7.11.1" evidence="3"/>
<dbReference type="PANTHER" id="PTHR48062">
    <property type="entry name" value="RECEPTOR-LIKE PROTEIN 14"/>
    <property type="match status" value="1"/>
</dbReference>
<dbReference type="STRING" id="4536.A0A0E0H6M7"/>
<dbReference type="InterPro" id="IPR032675">
    <property type="entry name" value="LRR_dom_sf"/>
</dbReference>
<evidence type="ECO:0000313" key="20">
    <source>
        <dbReference type="EnsemblPlants" id="ONIVA04G25850.1"/>
    </source>
</evidence>
<keyword evidence="9" id="KW-0732">Signal</keyword>
<dbReference type="PRINTS" id="PR00019">
    <property type="entry name" value="LEURICHRPT"/>
</dbReference>
<reference evidence="20" key="1">
    <citation type="submission" date="2015-04" db="UniProtKB">
        <authorList>
            <consortium name="EnsemblPlants"/>
        </authorList>
    </citation>
    <scope>IDENTIFICATION</scope>
    <source>
        <strain evidence="20">SL10</strain>
    </source>
</reference>
<comment type="subcellular location">
    <subcellularLocation>
        <location evidence="1">Cell membrane</location>
        <topology evidence="1">Single-pass type I membrane protein</topology>
    </subcellularLocation>
</comment>
<dbReference type="Pfam" id="PF13855">
    <property type="entry name" value="LRR_8"/>
    <property type="match status" value="1"/>
</dbReference>
<evidence type="ECO:0000256" key="16">
    <source>
        <dbReference type="ARBA" id="ARBA00047899"/>
    </source>
</evidence>
<dbReference type="InterPro" id="IPR013210">
    <property type="entry name" value="LRR_N_plant-typ"/>
</dbReference>
<dbReference type="FunFam" id="3.80.10.10:FF:000213">
    <property type="entry name" value="Tyrosine-sulfated glycopeptide receptor 1"/>
    <property type="match status" value="1"/>
</dbReference>
<comment type="catalytic activity">
    <reaction evidence="17">
        <text>L-seryl-[protein] + ATP = O-phospho-L-seryl-[protein] + ADP + H(+)</text>
        <dbReference type="Rhea" id="RHEA:17989"/>
        <dbReference type="Rhea" id="RHEA-COMP:9863"/>
        <dbReference type="Rhea" id="RHEA-COMP:11604"/>
        <dbReference type="ChEBI" id="CHEBI:15378"/>
        <dbReference type="ChEBI" id="CHEBI:29999"/>
        <dbReference type="ChEBI" id="CHEBI:30616"/>
        <dbReference type="ChEBI" id="CHEBI:83421"/>
        <dbReference type="ChEBI" id="CHEBI:456216"/>
        <dbReference type="EC" id="2.7.11.1"/>
    </reaction>
</comment>
<evidence type="ECO:0000256" key="2">
    <source>
        <dbReference type="ARBA" id="ARBA00009592"/>
    </source>
</evidence>
<dbReference type="Pfam" id="PF08263">
    <property type="entry name" value="LRRNT_2"/>
    <property type="match status" value="1"/>
</dbReference>
<reference evidence="20" key="2">
    <citation type="submission" date="2018-04" db="EMBL/GenBank/DDBJ databases">
        <title>OnivRS2 (Oryza nivara Reference Sequence Version 2).</title>
        <authorList>
            <person name="Zhang J."/>
            <person name="Kudrna D."/>
            <person name="Lee S."/>
            <person name="Talag J."/>
            <person name="Rajasekar S."/>
            <person name="Welchert J."/>
            <person name="Hsing Y.-I."/>
            <person name="Wing R.A."/>
        </authorList>
    </citation>
    <scope>NUCLEOTIDE SEQUENCE [LARGE SCALE GENOMIC DNA]</scope>
    <source>
        <strain evidence="20">SL10</strain>
    </source>
</reference>
<evidence type="ECO:0000256" key="11">
    <source>
        <dbReference type="ARBA" id="ARBA00022777"/>
    </source>
</evidence>
<evidence type="ECO:0000256" key="8">
    <source>
        <dbReference type="ARBA" id="ARBA00022692"/>
    </source>
</evidence>
<dbReference type="GO" id="GO:0005886">
    <property type="term" value="C:plasma membrane"/>
    <property type="evidence" value="ECO:0007669"/>
    <property type="project" value="UniProtKB-SubCell"/>
</dbReference>
<evidence type="ECO:0000256" key="9">
    <source>
        <dbReference type="ARBA" id="ARBA00022729"/>
    </source>
</evidence>
<dbReference type="SUPFAM" id="SSF52058">
    <property type="entry name" value="L domain-like"/>
    <property type="match status" value="5"/>
</dbReference>
<keyword evidence="12 18" id="KW-1133">Transmembrane helix</keyword>
<name>A0A0E0H6M7_ORYNI</name>
<keyword evidence="15" id="KW-0325">Glycoprotein</keyword>
<dbReference type="OMA" id="LAGICEM"/>
<evidence type="ECO:0000256" key="10">
    <source>
        <dbReference type="ARBA" id="ARBA00022737"/>
    </source>
</evidence>
<evidence type="ECO:0000256" key="3">
    <source>
        <dbReference type="ARBA" id="ARBA00012513"/>
    </source>
</evidence>
<keyword evidence="14" id="KW-0675">Receptor</keyword>
<dbReference type="Proteomes" id="UP000006591">
    <property type="component" value="Chromosome 4"/>
</dbReference>
<keyword evidence="5" id="KW-0723">Serine/threonine-protein kinase</keyword>
<keyword evidence="7" id="KW-0808">Transferase</keyword>
<dbReference type="EnsemblPlants" id="ONIVA04G25850.1">
    <property type="protein sequence ID" value="ONIVA04G25850.1"/>
    <property type="gene ID" value="ONIVA04G25850"/>
</dbReference>
<dbReference type="AlphaFoldDB" id="A0A0E0H6M7"/>
<keyword evidence="10" id="KW-0677">Repeat</keyword>
<dbReference type="eggNOG" id="KOG0619">
    <property type="taxonomic scope" value="Eukaryota"/>
</dbReference>
<evidence type="ECO:0000256" key="6">
    <source>
        <dbReference type="ARBA" id="ARBA00022614"/>
    </source>
</evidence>
<evidence type="ECO:0000256" key="13">
    <source>
        <dbReference type="ARBA" id="ARBA00023136"/>
    </source>
</evidence>
<evidence type="ECO:0000256" key="4">
    <source>
        <dbReference type="ARBA" id="ARBA00022475"/>
    </source>
</evidence>
<dbReference type="HOGENOM" id="CLU_000288_18_3_1"/>
<keyword evidence="6" id="KW-0433">Leucine-rich repeat</keyword>
<sequence length="1077" mass="119384">MSSVESLDLSHNKLSGAIPWQLTRLSSLSVFSVMYNNLSGCIPNSGQFGSFDMDSYQGNNLLHPASEGSECAPSSGHSLPDDGDGKGNDPILYAVTAASFVERAALMDIKSSLTRANSMVVLDSWGQGDDCCVWELVVCENSTRRISHLHLSGIYYPPISTPSDRWHLNLSVFSAFHELQFLDLSWNYPSSLSFDGLVGLKKLQYLDFTYCSLEGSFPVFNGEFGALEVLVLNHNHLNRGLSAQAFQNLQNLRQLNLSLNHFGGELPTWLFELPHLKILDLSNNLFEGSIPTSSSLKPFALEILDLSHNHLSGELPTAVLKNIRSLNLRGNQFQGSLPVSLFALPQLKFLDLSQNSFDGHIPTRTSSEPLLLEVLNLQNNRMSGSLCLWSERAFGNLQNLRELYLSSNQFSGSLPTFLFSLPHIELLDLSANLLEGPIPISISSNLSLSLKNIRFSQNNLSGTFPFIWLRNLTKLEEIDFSGNPNLAVDINFPGWIPPFQLKRLVLSSCELDKSTLSEPYFLHTQHHLKVLDLSDNHLTGNMPNWLFTKETALVRLNLGNNLLTGSFAPVCRTCEFFQYLNLSMNRIEGQLPSNISSMFPILSTLDFSNNNFSGQIPTSFCQIGSMDYLDLSDNRISGKLPACMFTNYMLVTLKVSNNELSGLIFDGVNNLSIISQLYLDNNKFEGTIPHNLSGQLKIIDLHGNRLSGKLDASFWNLSSLRALNLADNHITGEIHPQICKLTGIVLLDLSNNNLTGSITDFSCTSELRFLNLSRNYLSGNLSESYFNTSNLIALDITYNQFTGNLNWVGYLGNTRLLSLAGNNFEGQITPNLCKLQYLRIIDFSHNKLSGSLPACIGGLSLIGRANDQTLQPIFETISDFYDTRYSLRGFNFATKGHLYTYGGNFFISMSGIDLSANMLDGEIPWQLGNLSHIRSLNLSYNFFTGQIPATFASMNEIESLDLSHNNLSGPIPWQLTQLASLGAFSVAYNNLSGCIPNYGQLSSFSIDSYLGNNNLHKISQGKRCSPSPGAVAKEDVGERYDDPVLYIVSAASLVMAFWATVAFSFCHSYRQSVKNKM</sequence>
<comment type="similarity">
    <text evidence="2">Belongs to the RLP family.</text>
</comment>
<dbReference type="InterPro" id="IPR003591">
    <property type="entry name" value="Leu-rich_rpt_typical-subtyp"/>
</dbReference>
<evidence type="ECO:0000256" key="17">
    <source>
        <dbReference type="ARBA" id="ARBA00048679"/>
    </source>
</evidence>
<evidence type="ECO:0000259" key="19">
    <source>
        <dbReference type="Pfam" id="PF08263"/>
    </source>
</evidence>
<comment type="catalytic activity">
    <reaction evidence="16">
        <text>L-threonyl-[protein] + ATP = O-phospho-L-threonyl-[protein] + ADP + H(+)</text>
        <dbReference type="Rhea" id="RHEA:46608"/>
        <dbReference type="Rhea" id="RHEA-COMP:11060"/>
        <dbReference type="Rhea" id="RHEA-COMP:11605"/>
        <dbReference type="ChEBI" id="CHEBI:15378"/>
        <dbReference type="ChEBI" id="CHEBI:30013"/>
        <dbReference type="ChEBI" id="CHEBI:30616"/>
        <dbReference type="ChEBI" id="CHEBI:61977"/>
        <dbReference type="ChEBI" id="CHEBI:456216"/>
        <dbReference type="EC" id="2.7.11.1"/>
    </reaction>
</comment>
<dbReference type="Gene3D" id="3.80.10.10">
    <property type="entry name" value="Ribonuclease Inhibitor"/>
    <property type="match status" value="6"/>
</dbReference>
<evidence type="ECO:0000256" key="7">
    <source>
        <dbReference type="ARBA" id="ARBA00022679"/>
    </source>
</evidence>
<dbReference type="FunFam" id="3.80.10.10:FF:000041">
    <property type="entry name" value="LRR receptor-like serine/threonine-protein kinase ERECTA"/>
    <property type="match status" value="2"/>
</dbReference>
<protein>
    <recommendedName>
        <fullName evidence="3">non-specific serine/threonine protein kinase</fullName>
        <ecNumber evidence="3">2.7.11.1</ecNumber>
    </recommendedName>
</protein>
<evidence type="ECO:0000256" key="1">
    <source>
        <dbReference type="ARBA" id="ARBA00004251"/>
    </source>
</evidence>